<dbReference type="GO" id="GO:0005524">
    <property type="term" value="F:ATP binding"/>
    <property type="evidence" value="ECO:0007669"/>
    <property type="project" value="UniProtKB-KW"/>
</dbReference>
<dbReference type="Pfam" id="PF23559">
    <property type="entry name" value="WHD_DRP"/>
    <property type="match status" value="1"/>
</dbReference>
<keyword evidence="2" id="KW-0547">Nucleotide-binding</keyword>
<dbReference type="CDD" id="cd14798">
    <property type="entry name" value="RX-CC_like"/>
    <property type="match status" value="1"/>
</dbReference>
<dbReference type="Gene3D" id="3.80.10.10">
    <property type="entry name" value="Ribonuclease Inhibitor"/>
    <property type="match status" value="2"/>
</dbReference>
<reference evidence="10" key="1">
    <citation type="submission" date="2013-01" db="EMBL/GenBank/DDBJ databases">
        <title>Draft Genome Sequence of a Mulberry Tree, Morus notabilis C.K. Schneid.</title>
        <authorList>
            <person name="He N."/>
            <person name="Zhao S."/>
        </authorList>
    </citation>
    <scope>NUCLEOTIDE SEQUENCE</scope>
</reference>
<dbReference type="GO" id="GO:0006952">
    <property type="term" value="P:defense response"/>
    <property type="evidence" value="ECO:0007669"/>
    <property type="project" value="UniProtKB-KW"/>
</dbReference>
<evidence type="ECO:0000313" key="10">
    <source>
        <dbReference type="Proteomes" id="UP000030645"/>
    </source>
</evidence>
<dbReference type="PANTHER" id="PTHR36766">
    <property type="entry name" value="PLANT BROAD-SPECTRUM MILDEW RESISTANCE PROTEIN RPW8"/>
    <property type="match status" value="1"/>
</dbReference>
<dbReference type="InterPro" id="IPR058922">
    <property type="entry name" value="WHD_DRP"/>
</dbReference>
<feature type="domain" description="Disease resistance protein winged helix" evidence="7">
    <location>
        <begin position="410"/>
        <end position="462"/>
    </location>
</feature>
<dbReference type="Gene3D" id="3.40.50.300">
    <property type="entry name" value="P-loop containing nucleotide triphosphate hydrolases"/>
    <property type="match status" value="1"/>
</dbReference>
<dbReference type="Proteomes" id="UP000030645">
    <property type="component" value="Unassembled WGS sequence"/>
</dbReference>
<evidence type="ECO:0000313" key="9">
    <source>
        <dbReference type="EMBL" id="EXB36774.1"/>
    </source>
</evidence>
<sequence>MAETVTVVTPVIDMLVQLLLKRATLFRRVHGEVKSLKDELESIQCFLIEAEEKLEKGDVNDGVKTWVKQVREEAYHIEDVMDEYLLRVAQRSHLHGFIGLLHKTGHFFKSFKSRNDVAFAIKSIKASLREIKDRGERYGFNSLEKLGSSSSRALTSFERYDPRLGSLFIGEDEFMDVYSTRDELVTRLVEGELSRTVISFVGEGGVGKTTLAKQVYDNEMVKGHFDCRAWFTVSQAYNPDVLLMTMKRYFCPTFECNVGEIDMMKEVISQLRQCLQAKRYVFVFDDVWHTDFWGVMKYVLPNNDKGSRVIITTRNDAVVASCKDTVFDLVKKLQPWSQESSWELFLKKAFQFERDGCCPLELKQLSLEIVRQCQGLPLVIAAVAGLLSTKEKVLFEWKKIYEALCFNLEEGFVKERREKTLEQVAEEYLNELIQRNLVQVWNMNFSGSDKLCRVHDLMHDMIFSKAGELGFCNAFIGKKSSLTQRSRRLAVYSSSHVMENVEDYSARSIFVFNNELTTPFVEFTFEKFKLLKVLDFSNTPLDCIPEGLGSLHHLRSLNLRNTKVRMLPKSICKLNNLETLDIVNTQISELPIEINKLRNLRHLLGLCHDPARGYGIEAFQGQRLHRGIGHLEELQTLSNVQALHNEFCIVKELELLTQLRWLGISKLTEEMGRSLCTSIEKMNNLERLTICSTDTESEILDLHSISSPPHFLQRLNLMGPLDEFPRWIVNLPYLSRLSLFSSRLSDEPLKYLCHLPNLSLLWLCRAYNGEKLLFKESGFQKLKLLEVSELYRLNAVTIENGSLPLLEEVRIGSNPQLKEVPSGMQNLRSLKLLEISQMPSEFVLGLQRQGLQDSLKVKHVPSISSWYRGDGDLYDGSLANHVAENKSTLHTSRVCVANHEVQLKTSSSVSLAPTQADIDDGKVELKFESSVYRSSWRTSIKNGFSRNQS</sequence>
<dbReference type="PANTHER" id="PTHR36766:SF63">
    <property type="entry name" value="NB-ARC DOMAIN-CONTAINING PROTEIN"/>
    <property type="match status" value="1"/>
</dbReference>
<dbReference type="InterPro" id="IPR002182">
    <property type="entry name" value="NB-ARC"/>
</dbReference>
<dbReference type="PRINTS" id="PR00364">
    <property type="entry name" value="DISEASERSIST"/>
</dbReference>
<dbReference type="InterPro" id="IPR042197">
    <property type="entry name" value="Apaf_helical"/>
</dbReference>
<dbReference type="AlphaFoldDB" id="W9R1V9"/>
<accession>W9R1V9</accession>
<keyword evidence="1" id="KW-0677">Repeat</keyword>
<name>W9R1V9_9ROSA</name>
<dbReference type="Pfam" id="PF18052">
    <property type="entry name" value="Rx_N"/>
    <property type="match status" value="1"/>
</dbReference>
<keyword evidence="3" id="KW-0611">Plant defense</keyword>
<dbReference type="Pfam" id="PF00931">
    <property type="entry name" value="NB-ARC"/>
    <property type="match status" value="1"/>
</dbReference>
<feature type="domain" description="NB-ARC" evidence="5">
    <location>
        <begin position="182"/>
        <end position="352"/>
    </location>
</feature>
<feature type="domain" description="Disease resistance R13L4/SHOC-2-like LRR" evidence="8">
    <location>
        <begin position="506"/>
        <end position="835"/>
    </location>
</feature>
<dbReference type="Pfam" id="PF23598">
    <property type="entry name" value="LRR_14"/>
    <property type="match status" value="1"/>
</dbReference>
<proteinExistence type="predicted"/>
<evidence type="ECO:0000259" key="5">
    <source>
        <dbReference type="Pfam" id="PF00931"/>
    </source>
</evidence>
<feature type="domain" description="Disease resistance N-terminal" evidence="6">
    <location>
        <begin position="7"/>
        <end position="95"/>
    </location>
</feature>
<evidence type="ECO:0000256" key="1">
    <source>
        <dbReference type="ARBA" id="ARBA00022737"/>
    </source>
</evidence>
<dbReference type="InterPro" id="IPR032675">
    <property type="entry name" value="LRR_dom_sf"/>
</dbReference>
<gene>
    <name evidence="9" type="ORF">L484_004021</name>
</gene>
<dbReference type="Gene3D" id="1.20.5.4130">
    <property type="match status" value="1"/>
</dbReference>
<dbReference type="eggNOG" id="KOG4658">
    <property type="taxonomic scope" value="Eukaryota"/>
</dbReference>
<evidence type="ECO:0000259" key="8">
    <source>
        <dbReference type="Pfam" id="PF23598"/>
    </source>
</evidence>
<keyword evidence="10" id="KW-1185">Reference proteome</keyword>
<dbReference type="InterPro" id="IPR027417">
    <property type="entry name" value="P-loop_NTPase"/>
</dbReference>
<protein>
    <submittedName>
        <fullName evidence="9">Disease resistance protein RPM1</fullName>
    </submittedName>
</protein>
<evidence type="ECO:0000259" key="6">
    <source>
        <dbReference type="Pfam" id="PF18052"/>
    </source>
</evidence>
<dbReference type="InterPro" id="IPR041118">
    <property type="entry name" value="Rx_N"/>
</dbReference>
<dbReference type="FunFam" id="3.40.50.300:FF:001091">
    <property type="entry name" value="Probable disease resistance protein At1g61300"/>
    <property type="match status" value="1"/>
</dbReference>
<dbReference type="InterPro" id="IPR038005">
    <property type="entry name" value="RX-like_CC"/>
</dbReference>
<evidence type="ECO:0000256" key="3">
    <source>
        <dbReference type="ARBA" id="ARBA00022821"/>
    </source>
</evidence>
<evidence type="ECO:0000256" key="4">
    <source>
        <dbReference type="ARBA" id="ARBA00022840"/>
    </source>
</evidence>
<evidence type="ECO:0000259" key="7">
    <source>
        <dbReference type="Pfam" id="PF23559"/>
    </source>
</evidence>
<dbReference type="Gene3D" id="1.10.8.430">
    <property type="entry name" value="Helical domain of apoptotic protease-activating factors"/>
    <property type="match status" value="1"/>
</dbReference>
<keyword evidence="4" id="KW-0067">ATP-binding</keyword>
<dbReference type="InterPro" id="IPR055414">
    <property type="entry name" value="LRR_R13L4/SHOC2-like"/>
</dbReference>
<dbReference type="GO" id="GO:0043531">
    <property type="term" value="F:ADP binding"/>
    <property type="evidence" value="ECO:0007669"/>
    <property type="project" value="InterPro"/>
</dbReference>
<dbReference type="EMBL" id="KE343593">
    <property type="protein sequence ID" value="EXB36774.1"/>
    <property type="molecule type" value="Genomic_DNA"/>
</dbReference>
<evidence type="ECO:0000256" key="2">
    <source>
        <dbReference type="ARBA" id="ARBA00022741"/>
    </source>
</evidence>
<organism evidence="9 10">
    <name type="scientific">Morus notabilis</name>
    <dbReference type="NCBI Taxonomy" id="981085"/>
    <lineage>
        <taxon>Eukaryota</taxon>
        <taxon>Viridiplantae</taxon>
        <taxon>Streptophyta</taxon>
        <taxon>Embryophyta</taxon>
        <taxon>Tracheophyta</taxon>
        <taxon>Spermatophyta</taxon>
        <taxon>Magnoliopsida</taxon>
        <taxon>eudicotyledons</taxon>
        <taxon>Gunneridae</taxon>
        <taxon>Pentapetalae</taxon>
        <taxon>rosids</taxon>
        <taxon>fabids</taxon>
        <taxon>Rosales</taxon>
        <taxon>Moraceae</taxon>
        <taxon>Moreae</taxon>
        <taxon>Morus</taxon>
    </lineage>
</organism>
<dbReference type="SUPFAM" id="SSF52058">
    <property type="entry name" value="L domain-like"/>
    <property type="match status" value="1"/>
</dbReference>
<dbReference type="SUPFAM" id="SSF52540">
    <property type="entry name" value="P-loop containing nucleoside triphosphate hydrolases"/>
    <property type="match status" value="1"/>
</dbReference>
<dbReference type="GO" id="GO:0051707">
    <property type="term" value="P:response to other organism"/>
    <property type="evidence" value="ECO:0007669"/>
    <property type="project" value="UniProtKB-ARBA"/>
</dbReference>